<proteinExistence type="predicted"/>
<gene>
    <name evidence="1" type="ORF">AQJ11_37400</name>
</gene>
<dbReference type="EMBL" id="LMWP01000048">
    <property type="protein sequence ID" value="KUN17550.1"/>
    <property type="molecule type" value="Genomic_DNA"/>
</dbReference>
<dbReference type="RefSeq" id="WP_059266250.1">
    <property type="nucleotide sequence ID" value="NZ_KQ948370.1"/>
</dbReference>
<name>A0A101PTR4_STRCK</name>
<dbReference type="Proteomes" id="UP000053398">
    <property type="component" value="Unassembled WGS sequence"/>
</dbReference>
<reference evidence="1 2" key="1">
    <citation type="submission" date="2015-10" db="EMBL/GenBank/DDBJ databases">
        <title>Draft genome sequence of Streptomyces corchorusii DSM 40340, type strain for the species Streptomyces corchorusii.</title>
        <authorList>
            <person name="Ruckert C."/>
            <person name="Winkler A."/>
            <person name="Kalinowski J."/>
            <person name="Kampfer P."/>
            <person name="Glaeser S."/>
        </authorList>
    </citation>
    <scope>NUCLEOTIDE SEQUENCE [LARGE SCALE GENOMIC DNA]</scope>
    <source>
        <strain evidence="1 2">DSM 40340</strain>
    </source>
</reference>
<sequence>MSAAPRAGRDGVPLVINWGLGVDSTAFLVKMLEDPAAHGVNLAHTMVIHQITGSEWPKTYAHAEEYVLPLLRENRVRLVQVARASCALEIAVMDDSREPERIVRRGPWSLEEDEYEANGTVPQQGGIRLCSLHAKGEVGDALIAQEIGDRPFRQVMGFNADEVPRSLRDRGASKNPLRQGLYPLIEWGWGRERCEAYLYERFGVRWEKSYCTFCCFPISMGAMAAHLDRMRAHPDIAGRVLRLEYTSVSLNPKAKLFGRHSLLEKFDPSRPADRPVLAAFEEELAGPWALYHVRRILPVAKADPARRGRALRSVERVDVGRAAVLGRRLRSVSERHGVPVEVDERYGRVRAWVHRRGEGLPAVEELMVTAPYQVRDKQVPHFEREWAAHRRFRS</sequence>
<evidence type="ECO:0008006" key="3">
    <source>
        <dbReference type="Google" id="ProtNLM"/>
    </source>
</evidence>
<keyword evidence="2" id="KW-1185">Reference proteome</keyword>
<comment type="caution">
    <text evidence="1">The sequence shown here is derived from an EMBL/GenBank/DDBJ whole genome shotgun (WGS) entry which is preliminary data.</text>
</comment>
<protein>
    <recommendedName>
        <fullName evidence="3">Phosphoadenosine phosphosulphate reductase domain-containing protein</fullName>
    </recommendedName>
</protein>
<evidence type="ECO:0000313" key="2">
    <source>
        <dbReference type="Proteomes" id="UP000053398"/>
    </source>
</evidence>
<dbReference type="AlphaFoldDB" id="A0A101PTR4"/>
<accession>A0A101PTR4</accession>
<evidence type="ECO:0000313" key="1">
    <source>
        <dbReference type="EMBL" id="KUN17550.1"/>
    </source>
</evidence>
<organism evidence="1 2">
    <name type="scientific">Streptomyces corchorusii</name>
    <name type="common">Streptomyces chibaensis</name>
    <dbReference type="NCBI Taxonomy" id="1903"/>
    <lineage>
        <taxon>Bacteria</taxon>
        <taxon>Bacillati</taxon>
        <taxon>Actinomycetota</taxon>
        <taxon>Actinomycetes</taxon>
        <taxon>Kitasatosporales</taxon>
        <taxon>Streptomycetaceae</taxon>
        <taxon>Streptomyces</taxon>
    </lineage>
</organism>